<name>A0A3P3FA04_9HYPH</name>
<proteinExistence type="predicted"/>
<evidence type="ECO:0000313" key="1">
    <source>
        <dbReference type="EMBL" id="RRH95425.1"/>
    </source>
</evidence>
<dbReference type="EMBL" id="RQXT01000036">
    <property type="protein sequence ID" value="RRH95425.1"/>
    <property type="molecule type" value="Genomic_DNA"/>
</dbReference>
<dbReference type="AlphaFoldDB" id="A0A3P3FA04"/>
<reference evidence="1 2" key="1">
    <citation type="submission" date="2018-11" db="EMBL/GenBank/DDBJ databases">
        <title>the genome of Mesorhizobium tamadayense DSM 28320.</title>
        <authorList>
            <person name="Gao J."/>
        </authorList>
    </citation>
    <scope>NUCLEOTIDE SEQUENCE [LARGE SCALE GENOMIC DNA]</scope>
    <source>
        <strain evidence="1 2">DSM 28320</strain>
    </source>
</reference>
<keyword evidence="2" id="KW-1185">Reference proteome</keyword>
<comment type="caution">
    <text evidence="1">The sequence shown here is derived from an EMBL/GenBank/DDBJ whole genome shotgun (WGS) entry which is preliminary data.</text>
</comment>
<dbReference type="Proteomes" id="UP000273786">
    <property type="component" value="Unassembled WGS sequence"/>
</dbReference>
<protein>
    <submittedName>
        <fullName evidence="1">DUF736 domain-containing protein</fullName>
    </submittedName>
</protein>
<organism evidence="1 2">
    <name type="scientific">Mesorhizobium tamadayense</name>
    <dbReference type="NCBI Taxonomy" id="425306"/>
    <lineage>
        <taxon>Bacteria</taxon>
        <taxon>Pseudomonadati</taxon>
        <taxon>Pseudomonadota</taxon>
        <taxon>Alphaproteobacteria</taxon>
        <taxon>Hyphomicrobiales</taxon>
        <taxon>Phyllobacteriaceae</taxon>
        <taxon>Mesorhizobium</taxon>
    </lineage>
</organism>
<dbReference type="InterPro" id="IPR007948">
    <property type="entry name" value="DUF736"/>
</dbReference>
<dbReference type="Pfam" id="PF05284">
    <property type="entry name" value="DUF736"/>
    <property type="match status" value="1"/>
</dbReference>
<dbReference type="OrthoDB" id="9811595at2"/>
<evidence type="ECO:0000313" key="2">
    <source>
        <dbReference type="Proteomes" id="UP000273786"/>
    </source>
</evidence>
<sequence>MPQIGEFTRNQAGYSGRIRTLSLSLDAAIVAAEASDADNAPDYRVHAGGEDGIVIGAGWKHSSEKAGEFISLQIDDPTFAQPIRAYLFQYGDDKKSWSLQWSRQRDRAEKD</sequence>
<accession>A0A3P3FA04</accession>
<gene>
    <name evidence="1" type="ORF">EH240_24600</name>
</gene>
<dbReference type="RefSeq" id="WP_125003468.1">
    <property type="nucleotide sequence ID" value="NZ_RQXT01000036.1"/>
</dbReference>